<dbReference type="RefSeq" id="WP_313496857.1">
    <property type="nucleotide sequence ID" value="NZ_CP134879.1"/>
</dbReference>
<dbReference type="Proteomes" id="UP001304125">
    <property type="component" value="Chromosome"/>
</dbReference>
<dbReference type="GO" id="GO:0000976">
    <property type="term" value="F:transcription cis-regulatory region binding"/>
    <property type="evidence" value="ECO:0007669"/>
    <property type="project" value="TreeGrafter"/>
</dbReference>
<accession>A0AA96F6N7</accession>
<name>A0AA96F6N7_9MICO</name>
<reference evidence="5 6" key="1">
    <citation type="submission" date="2023-09" db="EMBL/GenBank/DDBJ databases">
        <title>Demequina sp. a novel bacteria isolated from Capsicum annuum.</title>
        <authorList>
            <person name="Humaira Z."/>
            <person name="Lee J."/>
            <person name="Cho D."/>
        </authorList>
    </citation>
    <scope>NUCLEOTIDE SEQUENCE [LARGE SCALE GENOMIC DNA]</scope>
    <source>
        <strain evidence="5 6">OYTSA14</strain>
    </source>
</reference>
<dbReference type="SMART" id="SM00354">
    <property type="entry name" value="HTH_LACI"/>
    <property type="match status" value="1"/>
</dbReference>
<evidence type="ECO:0000259" key="4">
    <source>
        <dbReference type="PROSITE" id="PS50932"/>
    </source>
</evidence>
<dbReference type="InterPro" id="IPR046335">
    <property type="entry name" value="LacI/GalR-like_sensor"/>
</dbReference>
<dbReference type="CDD" id="cd06267">
    <property type="entry name" value="PBP1_LacI_sugar_binding-like"/>
    <property type="match status" value="1"/>
</dbReference>
<evidence type="ECO:0000256" key="3">
    <source>
        <dbReference type="ARBA" id="ARBA00023163"/>
    </source>
</evidence>
<evidence type="ECO:0000313" key="5">
    <source>
        <dbReference type="EMBL" id="WNM23725.1"/>
    </source>
</evidence>
<dbReference type="PANTHER" id="PTHR30146:SF109">
    <property type="entry name" value="HTH-TYPE TRANSCRIPTIONAL REGULATOR GALS"/>
    <property type="match status" value="1"/>
</dbReference>
<dbReference type="Pfam" id="PF13377">
    <property type="entry name" value="Peripla_BP_3"/>
    <property type="match status" value="1"/>
</dbReference>
<keyword evidence="2 5" id="KW-0238">DNA-binding</keyword>
<dbReference type="Pfam" id="PF00356">
    <property type="entry name" value="LacI"/>
    <property type="match status" value="1"/>
</dbReference>
<evidence type="ECO:0000313" key="6">
    <source>
        <dbReference type="Proteomes" id="UP001304125"/>
    </source>
</evidence>
<keyword evidence="3" id="KW-0804">Transcription</keyword>
<sequence>MPGIEGDGAMSLVRHAAPTLEMVAARAGVSRATVSRVVNGSPKVNPASVESVRDAIAELGYVPNRAARSLASAHSHAIALVVPEDITRFFGDVFFASIVAGINGRLEQSDYVLNLMVASQDPGGKTERYLLGGAVDGAVVVSHHTSDHFLERIGDAIPLVFGGRPGLERIDTWVVDVDNEEGGAVAARRLVERGCTHIATITGPTDMQSALERTHGWRRVLEEAGLVPGPAIDGDFSMIGGALAARELLEQYPEVDGVFVASDLMASGAMPVLLDGGRRIPQDVAVVGYDDSPAALACPVPLTTVLQPSEAMGREMADILLDLLDGNDRQRSTIMPIELIERESA</sequence>
<feature type="domain" description="HTH lacI-type" evidence="4">
    <location>
        <begin position="18"/>
        <end position="72"/>
    </location>
</feature>
<dbReference type="SUPFAM" id="SSF47413">
    <property type="entry name" value="lambda repressor-like DNA-binding domains"/>
    <property type="match status" value="1"/>
</dbReference>
<gene>
    <name evidence="5" type="ORF">RN606_10175</name>
</gene>
<evidence type="ECO:0000256" key="1">
    <source>
        <dbReference type="ARBA" id="ARBA00023015"/>
    </source>
</evidence>
<dbReference type="Gene3D" id="1.10.260.40">
    <property type="entry name" value="lambda repressor-like DNA-binding domains"/>
    <property type="match status" value="1"/>
</dbReference>
<keyword evidence="1" id="KW-0805">Transcription regulation</keyword>
<keyword evidence="6" id="KW-1185">Reference proteome</keyword>
<dbReference type="PROSITE" id="PS50932">
    <property type="entry name" value="HTH_LACI_2"/>
    <property type="match status" value="1"/>
</dbReference>
<dbReference type="AlphaFoldDB" id="A0AA96F6N7"/>
<evidence type="ECO:0000256" key="2">
    <source>
        <dbReference type="ARBA" id="ARBA00023125"/>
    </source>
</evidence>
<dbReference type="InterPro" id="IPR010982">
    <property type="entry name" value="Lambda_DNA-bd_dom_sf"/>
</dbReference>
<organism evidence="5 6">
    <name type="scientific">Demequina capsici</name>
    <dbReference type="NCBI Taxonomy" id="3075620"/>
    <lineage>
        <taxon>Bacteria</taxon>
        <taxon>Bacillati</taxon>
        <taxon>Actinomycetota</taxon>
        <taxon>Actinomycetes</taxon>
        <taxon>Micrococcales</taxon>
        <taxon>Demequinaceae</taxon>
        <taxon>Demequina</taxon>
    </lineage>
</organism>
<dbReference type="GO" id="GO:0003700">
    <property type="term" value="F:DNA-binding transcription factor activity"/>
    <property type="evidence" value="ECO:0007669"/>
    <property type="project" value="TreeGrafter"/>
</dbReference>
<proteinExistence type="predicted"/>
<dbReference type="InterPro" id="IPR028082">
    <property type="entry name" value="Peripla_BP_I"/>
</dbReference>
<dbReference type="InterPro" id="IPR000843">
    <property type="entry name" value="HTH_LacI"/>
</dbReference>
<dbReference type="PANTHER" id="PTHR30146">
    <property type="entry name" value="LACI-RELATED TRANSCRIPTIONAL REPRESSOR"/>
    <property type="match status" value="1"/>
</dbReference>
<dbReference type="CDD" id="cd01392">
    <property type="entry name" value="HTH_LacI"/>
    <property type="match status" value="1"/>
</dbReference>
<dbReference type="EMBL" id="CP134879">
    <property type="protein sequence ID" value="WNM23725.1"/>
    <property type="molecule type" value="Genomic_DNA"/>
</dbReference>
<dbReference type="SUPFAM" id="SSF53822">
    <property type="entry name" value="Periplasmic binding protein-like I"/>
    <property type="match status" value="1"/>
</dbReference>
<protein>
    <submittedName>
        <fullName evidence="5">LacI family DNA-binding transcriptional regulator</fullName>
    </submittedName>
</protein>
<dbReference type="Gene3D" id="3.40.50.2300">
    <property type="match status" value="2"/>
</dbReference>